<dbReference type="GO" id="GO:0003735">
    <property type="term" value="F:structural constituent of ribosome"/>
    <property type="evidence" value="ECO:0007669"/>
    <property type="project" value="TreeGrafter"/>
</dbReference>
<dbReference type="HOGENOM" id="CLU_061463_0_1_1"/>
<reference evidence="5" key="1">
    <citation type="journal article" date="2015" name="BMC Genomics">
        <title>Genomic and transcriptomic analysis of the endophytic fungus Pestalotiopsis fici reveals its lifestyle and high potential for synthesis of natural products.</title>
        <authorList>
            <person name="Wang X."/>
            <person name="Zhang X."/>
            <person name="Liu L."/>
            <person name="Xiang M."/>
            <person name="Wang W."/>
            <person name="Sun X."/>
            <person name="Che Y."/>
            <person name="Guo L."/>
            <person name="Liu G."/>
            <person name="Guo L."/>
            <person name="Wang C."/>
            <person name="Yin W.B."/>
            <person name="Stadler M."/>
            <person name="Zhang X."/>
            <person name="Liu X."/>
        </authorList>
    </citation>
    <scope>NUCLEOTIDE SEQUENCE [LARGE SCALE GENOMIC DNA]</scope>
    <source>
        <strain evidence="5">W106-1 / CGMCC3.15140</strain>
    </source>
</reference>
<dbReference type="GeneID" id="19266176"/>
<evidence type="ECO:0000256" key="2">
    <source>
        <dbReference type="ARBA" id="ARBA00044129"/>
    </source>
</evidence>
<name>W3XN24_PESFW</name>
<dbReference type="InterPro" id="IPR028909">
    <property type="entry name" value="bL21-like"/>
</dbReference>
<dbReference type="eggNOG" id="KOG0453">
    <property type="taxonomic scope" value="Eukaryota"/>
</dbReference>
<dbReference type="KEGG" id="pfy:PFICI_01163"/>
<feature type="compositionally biased region" description="Low complexity" evidence="3">
    <location>
        <begin position="28"/>
        <end position="37"/>
    </location>
</feature>
<organism evidence="4 5">
    <name type="scientific">Pestalotiopsis fici (strain W106-1 / CGMCC3.15140)</name>
    <dbReference type="NCBI Taxonomy" id="1229662"/>
    <lineage>
        <taxon>Eukaryota</taxon>
        <taxon>Fungi</taxon>
        <taxon>Dikarya</taxon>
        <taxon>Ascomycota</taxon>
        <taxon>Pezizomycotina</taxon>
        <taxon>Sordariomycetes</taxon>
        <taxon>Xylariomycetidae</taxon>
        <taxon>Amphisphaeriales</taxon>
        <taxon>Sporocadaceae</taxon>
        <taxon>Pestalotiopsis</taxon>
    </lineage>
</organism>
<dbReference type="GO" id="GO:0005762">
    <property type="term" value="C:mitochondrial large ribosomal subunit"/>
    <property type="evidence" value="ECO:0007669"/>
    <property type="project" value="TreeGrafter"/>
</dbReference>
<feature type="region of interest" description="Disordered" evidence="3">
    <location>
        <begin position="28"/>
        <end position="106"/>
    </location>
</feature>
<keyword evidence="5" id="KW-1185">Reference proteome</keyword>
<evidence type="ECO:0000256" key="3">
    <source>
        <dbReference type="SAM" id="MobiDB-lite"/>
    </source>
</evidence>
<dbReference type="Pfam" id="PF00829">
    <property type="entry name" value="Ribosomal_L21p"/>
    <property type="match status" value="1"/>
</dbReference>
<dbReference type="AlphaFoldDB" id="W3XN24"/>
<evidence type="ECO:0000313" key="4">
    <source>
        <dbReference type="EMBL" id="ETS87335.1"/>
    </source>
</evidence>
<evidence type="ECO:0000256" key="1">
    <source>
        <dbReference type="ARBA" id="ARBA00008563"/>
    </source>
</evidence>
<evidence type="ECO:0000313" key="5">
    <source>
        <dbReference type="Proteomes" id="UP000030651"/>
    </source>
</evidence>
<dbReference type="PANTHER" id="PTHR21349:SF0">
    <property type="entry name" value="LARGE RIBOSOMAL SUBUNIT PROTEIN BL21M"/>
    <property type="match status" value="1"/>
</dbReference>
<dbReference type="EMBL" id="KI912109">
    <property type="protein sequence ID" value="ETS87335.1"/>
    <property type="molecule type" value="Genomic_DNA"/>
</dbReference>
<comment type="similarity">
    <text evidence="1">Belongs to the bacterial ribosomal protein bL21 family.</text>
</comment>
<sequence>MSRSLLRSVLELRTPLTRLPPSFLLPIQSQQRSLSSTSRRHDQIQSQSTTPNPVASDAISKPPTEPEHPFVAESGDLQPQKGHSTVPEPLYPKQPQTTSPLSPEAAQSISQLLPLLRAQPGHYITAHIWGRPYLVQPGDRIRLPFKMPGVLPGDVLRLDRASTLGSRDYTLQGGPYIDERLFECRATVTGTETEPLRVKVKTKRRQRRNKTVKSKHQYTILRITDLKLKGPEAIGL</sequence>
<dbReference type="RefSeq" id="XP_007827935.1">
    <property type="nucleotide sequence ID" value="XM_007829744.1"/>
</dbReference>
<dbReference type="InterPro" id="IPR036164">
    <property type="entry name" value="bL21-like_sf"/>
</dbReference>
<feature type="compositionally biased region" description="Polar residues" evidence="3">
    <location>
        <begin position="94"/>
        <end position="106"/>
    </location>
</feature>
<dbReference type="STRING" id="1229662.W3XN24"/>
<dbReference type="OMA" id="KGAPYID"/>
<proteinExistence type="inferred from homology"/>
<feature type="compositionally biased region" description="Polar residues" evidence="3">
    <location>
        <begin position="44"/>
        <end position="53"/>
    </location>
</feature>
<dbReference type="PANTHER" id="PTHR21349">
    <property type="entry name" value="50S RIBOSOMAL PROTEIN L21"/>
    <property type="match status" value="1"/>
</dbReference>
<protein>
    <recommendedName>
        <fullName evidence="2">Large ribosomal subunit protein bL21m</fullName>
    </recommendedName>
</protein>
<dbReference type="InParanoid" id="W3XN24"/>
<gene>
    <name evidence="4" type="ORF">PFICI_01163</name>
</gene>
<accession>W3XN24</accession>
<dbReference type="SUPFAM" id="SSF141091">
    <property type="entry name" value="L21p-like"/>
    <property type="match status" value="1"/>
</dbReference>
<dbReference type="FunCoup" id="W3XN24">
    <property type="interactions" value="178"/>
</dbReference>
<dbReference type="OrthoDB" id="5994at2759"/>
<dbReference type="Proteomes" id="UP000030651">
    <property type="component" value="Unassembled WGS sequence"/>
</dbReference>